<evidence type="ECO:0000313" key="1">
    <source>
        <dbReference type="EMBL" id="KAA6348620.1"/>
    </source>
</evidence>
<name>A0A5J4STM6_9ZZZZ</name>
<comment type="caution">
    <text evidence="1">The sequence shown here is derived from an EMBL/GenBank/DDBJ whole genome shotgun (WGS) entry which is preliminary data.</text>
</comment>
<accession>A0A5J4STM6</accession>
<organism evidence="1">
    <name type="scientific">termite gut metagenome</name>
    <dbReference type="NCBI Taxonomy" id="433724"/>
    <lineage>
        <taxon>unclassified sequences</taxon>
        <taxon>metagenomes</taxon>
        <taxon>organismal metagenomes</taxon>
    </lineage>
</organism>
<reference evidence="1" key="1">
    <citation type="submission" date="2019-03" db="EMBL/GenBank/DDBJ databases">
        <title>Single cell metagenomics reveals metabolic interactions within the superorganism composed of flagellate Streblomastix strix and complex community of Bacteroidetes bacteria on its surface.</title>
        <authorList>
            <person name="Treitli S.C."/>
            <person name="Kolisko M."/>
            <person name="Husnik F."/>
            <person name="Keeling P."/>
            <person name="Hampl V."/>
        </authorList>
    </citation>
    <scope>NUCLEOTIDE SEQUENCE</scope>
    <source>
        <strain evidence="1">STM</strain>
    </source>
</reference>
<dbReference type="AlphaFoldDB" id="A0A5J4STM6"/>
<evidence type="ECO:0008006" key="2">
    <source>
        <dbReference type="Google" id="ProtNLM"/>
    </source>
</evidence>
<sequence>MRTYILADNQDITREGIVALLKESGLSDRIVEVKISGELQKN</sequence>
<proteinExistence type="predicted"/>
<protein>
    <recommendedName>
        <fullName evidence="2">DNA-binding response regulator</fullName>
    </recommendedName>
</protein>
<dbReference type="EMBL" id="SNRY01000064">
    <property type="protein sequence ID" value="KAA6348620.1"/>
    <property type="molecule type" value="Genomic_DNA"/>
</dbReference>
<gene>
    <name evidence="1" type="ORF">EZS27_003949</name>
</gene>